<comment type="similarity">
    <text evidence="1">Belongs to the bacterial ribosomal protein bS21 family.</text>
</comment>
<keyword evidence="3" id="KW-0687">Ribonucleoprotein</keyword>
<dbReference type="AlphaFoldDB" id="A0A9P8PHY9"/>
<dbReference type="GO" id="GO:0005763">
    <property type="term" value="C:mitochondrial small ribosomal subunit"/>
    <property type="evidence" value="ECO:0007669"/>
    <property type="project" value="TreeGrafter"/>
</dbReference>
<dbReference type="GO" id="GO:0070124">
    <property type="term" value="P:mitochondrial translational initiation"/>
    <property type="evidence" value="ECO:0007669"/>
    <property type="project" value="TreeGrafter"/>
</dbReference>
<reference evidence="4" key="2">
    <citation type="submission" date="2021-01" db="EMBL/GenBank/DDBJ databases">
        <authorList>
            <person name="Schikora-Tamarit M.A."/>
        </authorList>
    </citation>
    <scope>NUCLEOTIDE SEQUENCE</scope>
    <source>
        <strain evidence="4">CBS6075</strain>
    </source>
</reference>
<dbReference type="GO" id="GO:0003735">
    <property type="term" value="F:structural constituent of ribosome"/>
    <property type="evidence" value="ECO:0007669"/>
    <property type="project" value="InterPro"/>
</dbReference>
<dbReference type="EMBL" id="JAEUBE010000055">
    <property type="protein sequence ID" value="KAH3671709.1"/>
    <property type="molecule type" value="Genomic_DNA"/>
</dbReference>
<dbReference type="InterPro" id="IPR001911">
    <property type="entry name" value="Ribosomal_bS21"/>
</dbReference>
<dbReference type="PANTHER" id="PTHR41237">
    <property type="entry name" value="37S RIBOSOMAL PROTEIN MRP21, MITOCHONDRIAL"/>
    <property type="match status" value="1"/>
</dbReference>
<organism evidence="4 5">
    <name type="scientific">Ogataea philodendri</name>
    <dbReference type="NCBI Taxonomy" id="1378263"/>
    <lineage>
        <taxon>Eukaryota</taxon>
        <taxon>Fungi</taxon>
        <taxon>Dikarya</taxon>
        <taxon>Ascomycota</taxon>
        <taxon>Saccharomycotina</taxon>
        <taxon>Pichiomycetes</taxon>
        <taxon>Pichiales</taxon>
        <taxon>Pichiaceae</taxon>
        <taxon>Ogataea</taxon>
    </lineage>
</organism>
<evidence type="ECO:0000256" key="1">
    <source>
        <dbReference type="ARBA" id="ARBA00006640"/>
    </source>
</evidence>
<proteinExistence type="inferred from homology"/>
<dbReference type="Pfam" id="PF01165">
    <property type="entry name" value="Ribosomal_S21"/>
    <property type="match status" value="1"/>
</dbReference>
<evidence type="ECO:0000256" key="2">
    <source>
        <dbReference type="ARBA" id="ARBA00022980"/>
    </source>
</evidence>
<evidence type="ECO:0000313" key="4">
    <source>
        <dbReference type="EMBL" id="KAH3671709.1"/>
    </source>
</evidence>
<protein>
    <submittedName>
        <fullName evidence="4">Uncharacterized protein</fullName>
    </submittedName>
</protein>
<gene>
    <name evidence="4" type="ORF">OGAPHI_000414</name>
</gene>
<comment type="caution">
    <text evidence="4">The sequence shown here is derived from an EMBL/GenBank/DDBJ whole genome shotgun (WGS) entry which is preliminary data.</text>
</comment>
<name>A0A9P8PHY9_9ASCO</name>
<dbReference type="NCBIfam" id="TIGR00030">
    <property type="entry name" value="S21p"/>
    <property type="match status" value="1"/>
</dbReference>
<dbReference type="OrthoDB" id="2501249at2759"/>
<dbReference type="PANTHER" id="PTHR41237:SF1">
    <property type="entry name" value="SMALL RIBOSOMAL SUBUNIT PROTEIN BS21M"/>
    <property type="match status" value="1"/>
</dbReference>
<keyword evidence="2" id="KW-0689">Ribosomal protein</keyword>
<sequence>MQADTSPHRFCRALAAMNNVSLTGGPESLNGKSLAFLHLGGVTVLHNWHGFSTVDLERLDVVALQIPYTLDWVHLAVELDLITLHHFLHSLTDVCHSDIDTSSLDTGVCGLFHCLQQRIVSFVEGVGPSTVYNVSVNMDTKIDLHNVIVLMLGIIRPRLVTGSLRAVRYNSTGSKPDPISILSGIHKAQRTGQQGSSSFLGESSLSMSGSFKEPDALEFATKLPMESMIAGRSVVVKAGDLSRSFKKFNGMVQNNKIKRMFLDQRFYLKPSKRKLHQKIKTKKIRFDTGVRKLLGVVRNAVRKGY</sequence>
<accession>A0A9P8PHY9</accession>
<dbReference type="RefSeq" id="XP_046064885.1">
    <property type="nucleotide sequence ID" value="XM_046205205.1"/>
</dbReference>
<evidence type="ECO:0000256" key="3">
    <source>
        <dbReference type="ARBA" id="ARBA00023274"/>
    </source>
</evidence>
<evidence type="ECO:0000313" key="5">
    <source>
        <dbReference type="Proteomes" id="UP000769157"/>
    </source>
</evidence>
<dbReference type="InterPro" id="IPR052837">
    <property type="entry name" value="Mitoribosomal_bS21"/>
</dbReference>
<dbReference type="Proteomes" id="UP000769157">
    <property type="component" value="Unassembled WGS sequence"/>
</dbReference>
<dbReference type="GeneID" id="70232382"/>
<keyword evidence="5" id="KW-1185">Reference proteome</keyword>
<reference evidence="4" key="1">
    <citation type="journal article" date="2021" name="Open Biol.">
        <title>Shared evolutionary footprints suggest mitochondrial oxidative damage underlies multiple complex I losses in fungi.</title>
        <authorList>
            <person name="Schikora-Tamarit M.A."/>
            <person name="Marcet-Houben M."/>
            <person name="Nosek J."/>
            <person name="Gabaldon T."/>
        </authorList>
    </citation>
    <scope>NUCLEOTIDE SEQUENCE</scope>
    <source>
        <strain evidence="4">CBS6075</strain>
    </source>
</reference>